<dbReference type="InterPro" id="IPR051147">
    <property type="entry name" value="CFAP_domain-containing"/>
</dbReference>
<keyword evidence="3" id="KW-1185">Reference proteome</keyword>
<feature type="region of interest" description="Disordered" evidence="1">
    <location>
        <begin position="244"/>
        <end position="282"/>
    </location>
</feature>
<dbReference type="GeneTree" id="ENSGT00510000049662"/>
<reference evidence="2" key="1">
    <citation type="submission" date="2025-08" db="UniProtKB">
        <authorList>
            <consortium name="Ensembl"/>
        </authorList>
    </citation>
    <scope>IDENTIFICATION</scope>
</reference>
<organism evidence="2 3">
    <name type="scientific">Monodon monoceros</name>
    <name type="common">Narwhal</name>
    <name type="synonym">Ceratodon monodon</name>
    <dbReference type="NCBI Taxonomy" id="40151"/>
    <lineage>
        <taxon>Eukaryota</taxon>
        <taxon>Metazoa</taxon>
        <taxon>Chordata</taxon>
        <taxon>Craniata</taxon>
        <taxon>Vertebrata</taxon>
        <taxon>Euteleostomi</taxon>
        <taxon>Mammalia</taxon>
        <taxon>Eutheria</taxon>
        <taxon>Laurasiatheria</taxon>
        <taxon>Artiodactyla</taxon>
        <taxon>Whippomorpha</taxon>
        <taxon>Cetacea</taxon>
        <taxon>Odontoceti</taxon>
        <taxon>Monodontidae</taxon>
        <taxon>Monodon</taxon>
    </lineage>
</organism>
<sequence>MSANVDTGQEAGLSNTGDKDRDLQVLFQELCQLQAKYELSQEAEERGHKVFEDYLIKVLEKVPKGYNQGEEPEEAPVEAMVGHYGKLFAVSQDIQKLLEAFFKMSQFVHQSLEGVSRGSLKIRLCQLQKKCHRKQEQWRQLEHGVTYQKDVRSEVADHNPEGLKSTPLELPRSRLLNCMAMVINSTAQQCCASAHGMPKGTGLFSKLDLIREFMLDTMETVRFISLLRGPRVCWTADNPKDRGLRRYPRPFRKHSKSQDSIPRTPFPGTQTSESPACTDTTQGHQPCQHHGHLFTCLASFFHHQRS</sequence>
<dbReference type="AlphaFoldDB" id="A0A8C6C638"/>
<accession>A0A8C6C638</accession>
<gene>
    <name evidence="2" type="primary">CCDC197</name>
</gene>
<evidence type="ECO:0000313" key="3">
    <source>
        <dbReference type="Proteomes" id="UP000694561"/>
    </source>
</evidence>
<protein>
    <submittedName>
        <fullName evidence="2">Coiled-coil domain containing 197</fullName>
    </submittedName>
</protein>
<reference evidence="2" key="2">
    <citation type="submission" date="2025-09" db="UniProtKB">
        <authorList>
            <consortium name="Ensembl"/>
        </authorList>
    </citation>
    <scope>IDENTIFICATION</scope>
</reference>
<evidence type="ECO:0000256" key="1">
    <source>
        <dbReference type="SAM" id="MobiDB-lite"/>
    </source>
</evidence>
<dbReference type="PANTHER" id="PTHR21683:SF18">
    <property type="entry name" value="COILED-COIL DOMAIN-CONTAINING PROTEIN 42 HOMOLOG"/>
    <property type="match status" value="1"/>
</dbReference>
<name>A0A8C6C638_MONMO</name>
<proteinExistence type="predicted"/>
<feature type="compositionally biased region" description="Polar residues" evidence="1">
    <location>
        <begin position="267"/>
        <end position="282"/>
    </location>
</feature>
<dbReference type="Proteomes" id="UP000694561">
    <property type="component" value="Unplaced"/>
</dbReference>
<dbReference type="PANTHER" id="PTHR21683">
    <property type="entry name" value="COILED-COIL DOMAIN-CONTAINING PROTEIN 42 LIKE-2-LIKE-RELATED"/>
    <property type="match status" value="1"/>
</dbReference>
<dbReference type="Ensembl" id="ENSMMNT00015028768.1">
    <property type="protein sequence ID" value="ENSMMNP00015026178.1"/>
    <property type="gene ID" value="ENSMMNG00015019139.1"/>
</dbReference>
<evidence type="ECO:0000313" key="2">
    <source>
        <dbReference type="Ensembl" id="ENSMMNP00015026178.1"/>
    </source>
</evidence>
<feature type="compositionally biased region" description="Basic residues" evidence="1">
    <location>
        <begin position="245"/>
        <end position="255"/>
    </location>
</feature>